<proteinExistence type="predicted"/>
<evidence type="ECO:0000256" key="1">
    <source>
        <dbReference type="SAM" id="Phobius"/>
    </source>
</evidence>
<dbReference type="VEuPathDB" id="FungiDB:BCV72DRAFT_246799"/>
<dbReference type="GO" id="GO:0070917">
    <property type="term" value="F:inositol phosphoceramide synthase regulator activity"/>
    <property type="evidence" value="ECO:0007669"/>
    <property type="project" value="InterPro"/>
</dbReference>
<organism evidence="2 3">
    <name type="scientific">Rhizopus microsporus</name>
    <dbReference type="NCBI Taxonomy" id="58291"/>
    <lineage>
        <taxon>Eukaryota</taxon>
        <taxon>Fungi</taxon>
        <taxon>Fungi incertae sedis</taxon>
        <taxon>Mucoromycota</taxon>
        <taxon>Mucoromycotina</taxon>
        <taxon>Mucoromycetes</taxon>
        <taxon>Mucorales</taxon>
        <taxon>Mucorineae</taxon>
        <taxon>Rhizopodaceae</taxon>
        <taxon>Rhizopus</taxon>
    </lineage>
</organism>
<dbReference type="Proteomes" id="UP000242381">
    <property type="component" value="Unassembled WGS sequence"/>
</dbReference>
<dbReference type="GO" id="GO:0006673">
    <property type="term" value="P:inositol phosphoceramide metabolic process"/>
    <property type="evidence" value="ECO:0007669"/>
    <property type="project" value="InterPro"/>
</dbReference>
<reference evidence="2 3" key="1">
    <citation type="journal article" date="2016" name="Proc. Natl. Acad. Sci. U.S.A.">
        <title>Lipid metabolic changes in an early divergent fungus govern the establishment of a mutualistic symbiosis with endobacteria.</title>
        <authorList>
            <person name="Lastovetsky O.A."/>
            <person name="Gaspar M.L."/>
            <person name="Mondo S.J."/>
            <person name="LaButti K.M."/>
            <person name="Sandor L."/>
            <person name="Grigoriev I.V."/>
            <person name="Henry S.A."/>
            <person name="Pawlowska T.E."/>
        </authorList>
    </citation>
    <scope>NUCLEOTIDE SEQUENCE [LARGE SCALE GENOMIC DNA]</scope>
    <source>
        <strain evidence="2 3">ATCC 11559</strain>
    </source>
</reference>
<name>A0A1X0RQN1_RHIZD</name>
<feature type="transmembrane region" description="Helical" evidence="1">
    <location>
        <begin position="81"/>
        <end position="104"/>
    </location>
</feature>
<accession>A0A1X0RQN1</accession>
<dbReference type="InterPro" id="IPR013862">
    <property type="entry name" value="Kei1"/>
</dbReference>
<dbReference type="PANTHER" id="PTHR28077:SF1">
    <property type="entry name" value="INOSITOL PHOSPHORYLCERAMIDE SYNTHASE REGULATORY SUBUNIT KEI1"/>
    <property type="match status" value="1"/>
</dbReference>
<protein>
    <recommendedName>
        <fullName evidence="4">DUF1753-domain-containing protein</fullName>
    </recommendedName>
</protein>
<keyword evidence="1" id="KW-0812">Transmembrane</keyword>
<keyword evidence="1" id="KW-1133">Transmembrane helix</keyword>
<gene>
    <name evidence="2" type="ORF">BCV71DRAFT_52245</name>
</gene>
<keyword evidence="1" id="KW-0472">Membrane</keyword>
<dbReference type="OMA" id="FNCILAS"/>
<dbReference type="AlphaFoldDB" id="A0A1X0RQN1"/>
<evidence type="ECO:0000313" key="2">
    <source>
        <dbReference type="EMBL" id="ORE14373.1"/>
    </source>
</evidence>
<evidence type="ECO:0000313" key="3">
    <source>
        <dbReference type="Proteomes" id="UP000242381"/>
    </source>
</evidence>
<dbReference type="GO" id="GO:0000139">
    <property type="term" value="C:Golgi membrane"/>
    <property type="evidence" value="ECO:0007669"/>
    <property type="project" value="TreeGrafter"/>
</dbReference>
<dbReference type="Pfam" id="PF08552">
    <property type="entry name" value="Kei1"/>
    <property type="match status" value="1"/>
</dbReference>
<sequence length="188" mass="21711">MPFTKGKYCCGFVPIKTGVILITLFGILNKLSGFYGILSFDFTDNTATAGYVYSLLAIVVFVQGLYGLHSENVRTFRWYTMFFWLDSFISIIWTIHTGITWYIYTDHSLPDLENDPAKKEEHDRVFDMEKHVGIAVLVALNLIHLYFAFIVTRFYKAMIHKSNYTKVPTEQIDLEERSNEAPPKQALD</sequence>
<feature type="transmembrane region" description="Helical" evidence="1">
    <location>
        <begin position="12"/>
        <end position="38"/>
    </location>
</feature>
<dbReference type="EMBL" id="KV921475">
    <property type="protein sequence ID" value="ORE14373.1"/>
    <property type="molecule type" value="Genomic_DNA"/>
</dbReference>
<dbReference type="GO" id="GO:0070916">
    <property type="term" value="C:inositol phosphoceramide synthase complex"/>
    <property type="evidence" value="ECO:0007669"/>
    <property type="project" value="TreeGrafter"/>
</dbReference>
<feature type="transmembrane region" description="Helical" evidence="1">
    <location>
        <begin position="50"/>
        <end position="69"/>
    </location>
</feature>
<dbReference type="PANTHER" id="PTHR28077">
    <property type="entry name" value="INOSITOL PHOSPHORYLCERAMIDE SYNTHASE REGULATORY SUBUNIT KEI1"/>
    <property type="match status" value="1"/>
</dbReference>
<feature type="transmembrane region" description="Helical" evidence="1">
    <location>
        <begin position="132"/>
        <end position="155"/>
    </location>
</feature>
<evidence type="ECO:0008006" key="4">
    <source>
        <dbReference type="Google" id="ProtNLM"/>
    </source>
</evidence>